<proteinExistence type="inferred from homology"/>
<dbReference type="GO" id="GO:0032259">
    <property type="term" value="P:methylation"/>
    <property type="evidence" value="ECO:0007669"/>
    <property type="project" value="UniProtKB-KW"/>
</dbReference>
<evidence type="ECO:0000256" key="7">
    <source>
        <dbReference type="PROSITE-ProRule" id="PRU01016"/>
    </source>
</evidence>
<dbReference type="InterPro" id="IPR029063">
    <property type="entry name" value="SAM-dependent_MTases_sf"/>
</dbReference>
<dbReference type="GO" id="GO:0003677">
    <property type="term" value="F:DNA binding"/>
    <property type="evidence" value="ECO:0007669"/>
    <property type="project" value="TreeGrafter"/>
</dbReference>
<organism evidence="9 10">
    <name type="scientific">Segatella copri</name>
    <dbReference type="NCBI Taxonomy" id="165179"/>
    <lineage>
        <taxon>Bacteria</taxon>
        <taxon>Pseudomonadati</taxon>
        <taxon>Bacteroidota</taxon>
        <taxon>Bacteroidia</taxon>
        <taxon>Bacteroidales</taxon>
        <taxon>Prevotellaceae</taxon>
        <taxon>Segatella</taxon>
    </lineage>
</organism>
<dbReference type="Pfam" id="PF00145">
    <property type="entry name" value="DNA_methylase"/>
    <property type="match status" value="1"/>
</dbReference>
<dbReference type="RefSeq" id="WP_158462261.1">
    <property type="nucleotide sequence ID" value="NZ_VZAD01000003.1"/>
</dbReference>
<dbReference type="InterPro" id="IPR001525">
    <property type="entry name" value="C5_MeTfrase"/>
</dbReference>
<evidence type="ECO:0000256" key="6">
    <source>
        <dbReference type="ARBA" id="ARBA00047422"/>
    </source>
</evidence>
<name>A0A6A7W7L8_9BACT</name>
<dbReference type="EMBL" id="VZAD01000003">
    <property type="protein sequence ID" value="MQP10402.1"/>
    <property type="molecule type" value="Genomic_DNA"/>
</dbReference>
<dbReference type="Gene3D" id="3.40.50.150">
    <property type="entry name" value="Vaccinia Virus protein VP39"/>
    <property type="match status" value="1"/>
</dbReference>
<keyword evidence="3 7" id="KW-0808">Transferase</keyword>
<dbReference type="InterPro" id="IPR050390">
    <property type="entry name" value="C5-Methyltransferase"/>
</dbReference>
<dbReference type="EC" id="2.1.1.37" evidence="1"/>
<evidence type="ECO:0000256" key="4">
    <source>
        <dbReference type="ARBA" id="ARBA00022691"/>
    </source>
</evidence>
<dbReference type="PRINTS" id="PR00105">
    <property type="entry name" value="C5METTRFRASE"/>
</dbReference>
<dbReference type="GO" id="GO:0003886">
    <property type="term" value="F:DNA (cytosine-5-)-methyltransferase activity"/>
    <property type="evidence" value="ECO:0007669"/>
    <property type="project" value="UniProtKB-EC"/>
</dbReference>
<sequence length="377" mass="44141">MSKKIYKIVDLFAGCGGLSCGLEQAGFTPWFVNEIIETFCNTYKRNHNLDDSHYFVGDINELNENLDDYKEYLEDITLVCGGPPCQGFSMANRQRILDDPRNQLYKAYLYFLSQVRPKFFIMENVKGMSKKIEEIKDDFTKYLGAEYQFDYRLLKAQDFGVPQNRERFIMIGNRVGVNPNDIFEEISKQGRSPFVLKDVLEGLPHLESRKRIGINEENEQSGFTEREFVYPETEFYHFINGYRHIDKLYNHKNRYNNPRDIEIYRRLPQGANSLHDSIADIMPYSRRNNIFKDKYFKLDETQICKTITSHMKFDCNMYIHPWEARGLSPREAARIQTFPDDYVLTGAQNLWYAQVGNAVPVKLARAIGMGIMKFIVT</sequence>
<comment type="similarity">
    <text evidence="7 8">Belongs to the class I-like SAM-binding methyltransferase superfamily. C5-methyltransferase family.</text>
</comment>
<accession>A0A6A7W7L8</accession>
<evidence type="ECO:0000256" key="3">
    <source>
        <dbReference type="ARBA" id="ARBA00022679"/>
    </source>
</evidence>
<gene>
    <name evidence="9" type="ORF">F7D20_00115</name>
</gene>
<keyword evidence="2 7" id="KW-0489">Methyltransferase</keyword>
<dbReference type="SUPFAM" id="SSF53335">
    <property type="entry name" value="S-adenosyl-L-methionine-dependent methyltransferases"/>
    <property type="match status" value="1"/>
</dbReference>
<dbReference type="NCBIfam" id="TIGR00675">
    <property type="entry name" value="dcm"/>
    <property type="match status" value="1"/>
</dbReference>
<dbReference type="OrthoDB" id="32195at2"/>
<dbReference type="PANTHER" id="PTHR10629">
    <property type="entry name" value="CYTOSINE-SPECIFIC METHYLTRANSFERASE"/>
    <property type="match status" value="1"/>
</dbReference>
<keyword evidence="5" id="KW-0680">Restriction system</keyword>
<dbReference type="GO" id="GO:0009307">
    <property type="term" value="P:DNA restriction-modification system"/>
    <property type="evidence" value="ECO:0007669"/>
    <property type="project" value="UniProtKB-KW"/>
</dbReference>
<dbReference type="Gene3D" id="3.90.120.10">
    <property type="entry name" value="DNA Methylase, subunit A, domain 2"/>
    <property type="match status" value="1"/>
</dbReference>
<evidence type="ECO:0000256" key="5">
    <source>
        <dbReference type="ARBA" id="ARBA00022747"/>
    </source>
</evidence>
<evidence type="ECO:0000256" key="1">
    <source>
        <dbReference type="ARBA" id="ARBA00011975"/>
    </source>
</evidence>
<comment type="catalytic activity">
    <reaction evidence="6">
        <text>a 2'-deoxycytidine in DNA + S-adenosyl-L-methionine = a 5-methyl-2'-deoxycytidine in DNA + S-adenosyl-L-homocysteine + H(+)</text>
        <dbReference type="Rhea" id="RHEA:13681"/>
        <dbReference type="Rhea" id="RHEA-COMP:11369"/>
        <dbReference type="Rhea" id="RHEA-COMP:11370"/>
        <dbReference type="ChEBI" id="CHEBI:15378"/>
        <dbReference type="ChEBI" id="CHEBI:57856"/>
        <dbReference type="ChEBI" id="CHEBI:59789"/>
        <dbReference type="ChEBI" id="CHEBI:85452"/>
        <dbReference type="ChEBI" id="CHEBI:85454"/>
        <dbReference type="EC" id="2.1.1.37"/>
    </reaction>
</comment>
<dbReference type="PANTHER" id="PTHR10629:SF52">
    <property type="entry name" value="DNA (CYTOSINE-5)-METHYLTRANSFERASE 1"/>
    <property type="match status" value="1"/>
</dbReference>
<keyword evidence="4 7" id="KW-0949">S-adenosyl-L-methionine</keyword>
<reference evidence="9 10" key="1">
    <citation type="submission" date="2019-09" db="EMBL/GenBank/DDBJ databases">
        <title>Distinct polysaccharide growth profiles of human intestinal Prevotella copri isolates.</title>
        <authorList>
            <person name="Fehlner-Peach H."/>
            <person name="Magnabosco C."/>
            <person name="Raghavan V."/>
            <person name="Scher J.U."/>
            <person name="Tett A."/>
            <person name="Cox L.M."/>
            <person name="Gottsegen C."/>
            <person name="Watters A."/>
            <person name="Wiltshire- Gordon J.D."/>
            <person name="Segata N."/>
            <person name="Bonneau R."/>
            <person name="Littman D.R."/>
        </authorList>
    </citation>
    <scope>NUCLEOTIDE SEQUENCE [LARGE SCALE GENOMIC DNA]</scope>
    <source>
        <strain evidence="10">iAQ1173</strain>
    </source>
</reference>
<feature type="active site" evidence="7">
    <location>
        <position position="85"/>
    </location>
</feature>
<evidence type="ECO:0000313" key="9">
    <source>
        <dbReference type="EMBL" id="MQP10402.1"/>
    </source>
</evidence>
<keyword evidence="10" id="KW-1185">Reference proteome</keyword>
<protein>
    <recommendedName>
        <fullName evidence="1">DNA (cytosine-5-)-methyltransferase</fullName>
        <ecNumber evidence="1">2.1.1.37</ecNumber>
    </recommendedName>
</protein>
<evidence type="ECO:0000256" key="8">
    <source>
        <dbReference type="RuleBase" id="RU000416"/>
    </source>
</evidence>
<comment type="caution">
    <text evidence="9">The sequence shown here is derived from an EMBL/GenBank/DDBJ whole genome shotgun (WGS) entry which is preliminary data.</text>
</comment>
<dbReference type="Proteomes" id="UP000384372">
    <property type="component" value="Unassembled WGS sequence"/>
</dbReference>
<evidence type="ECO:0000256" key="2">
    <source>
        <dbReference type="ARBA" id="ARBA00022603"/>
    </source>
</evidence>
<dbReference type="GO" id="GO:0044027">
    <property type="term" value="P:negative regulation of gene expression via chromosomal CpG island methylation"/>
    <property type="evidence" value="ECO:0007669"/>
    <property type="project" value="TreeGrafter"/>
</dbReference>
<evidence type="ECO:0000313" key="10">
    <source>
        <dbReference type="Proteomes" id="UP000384372"/>
    </source>
</evidence>
<dbReference type="PROSITE" id="PS51679">
    <property type="entry name" value="SAM_MT_C5"/>
    <property type="match status" value="1"/>
</dbReference>
<dbReference type="AlphaFoldDB" id="A0A6A7W7L8"/>